<reference evidence="3" key="1">
    <citation type="submission" date="2021-02" db="EMBL/GenBank/DDBJ databases">
        <title>First Annotated Genome of the Yellow-green Alga Tribonema minus.</title>
        <authorList>
            <person name="Mahan K.M."/>
        </authorList>
    </citation>
    <scope>NUCLEOTIDE SEQUENCE</scope>
    <source>
        <strain evidence="3">UTEX B ZZ1240</strain>
    </source>
</reference>
<accession>A0A835ZL77</accession>
<comment type="caution">
    <text evidence="3">The sequence shown here is derived from an EMBL/GenBank/DDBJ whole genome shotgun (WGS) entry which is preliminary data.</text>
</comment>
<keyword evidence="2" id="KW-0732">Signal</keyword>
<organism evidence="3 4">
    <name type="scientific">Tribonema minus</name>
    <dbReference type="NCBI Taxonomy" id="303371"/>
    <lineage>
        <taxon>Eukaryota</taxon>
        <taxon>Sar</taxon>
        <taxon>Stramenopiles</taxon>
        <taxon>Ochrophyta</taxon>
        <taxon>PX clade</taxon>
        <taxon>Xanthophyceae</taxon>
        <taxon>Tribonematales</taxon>
        <taxon>Tribonemataceae</taxon>
        <taxon>Tribonema</taxon>
    </lineage>
</organism>
<evidence type="ECO:0000256" key="2">
    <source>
        <dbReference type="SAM" id="SignalP"/>
    </source>
</evidence>
<proteinExistence type="predicted"/>
<name>A0A835ZL77_9STRA</name>
<dbReference type="EMBL" id="JAFCMP010000024">
    <property type="protein sequence ID" value="KAG5190953.1"/>
    <property type="molecule type" value="Genomic_DNA"/>
</dbReference>
<evidence type="ECO:0000256" key="1">
    <source>
        <dbReference type="SAM" id="MobiDB-lite"/>
    </source>
</evidence>
<evidence type="ECO:0000313" key="4">
    <source>
        <dbReference type="Proteomes" id="UP000664859"/>
    </source>
</evidence>
<keyword evidence="4" id="KW-1185">Reference proteome</keyword>
<dbReference type="Proteomes" id="UP000664859">
    <property type="component" value="Unassembled WGS sequence"/>
</dbReference>
<evidence type="ECO:0000313" key="3">
    <source>
        <dbReference type="EMBL" id="KAG5190953.1"/>
    </source>
</evidence>
<feature type="compositionally biased region" description="Polar residues" evidence="1">
    <location>
        <begin position="71"/>
        <end position="80"/>
    </location>
</feature>
<dbReference type="AlphaFoldDB" id="A0A835ZL77"/>
<feature type="chain" id="PRO_5032791022" evidence="2">
    <location>
        <begin position="28"/>
        <end position="133"/>
    </location>
</feature>
<gene>
    <name evidence="3" type="ORF">JKP88DRAFT_242842</name>
</gene>
<protein>
    <submittedName>
        <fullName evidence="3">Uncharacterized protein</fullName>
    </submittedName>
</protein>
<feature type="signal peptide" evidence="2">
    <location>
        <begin position="1"/>
        <end position="27"/>
    </location>
</feature>
<sequence>MMNSSAGAARLFVAVLLLATALSPTNAFAPSVPVTFRTCATAPRSRMMPLMAQVDEAEAPHSPSAGGRQPAEQTPPGSNKKSTRRAPIGASNPFAFDIRSGPVTAVLQIILAVQMINIVNAIIQRHLNDAPLF</sequence>
<feature type="region of interest" description="Disordered" evidence="1">
    <location>
        <begin position="50"/>
        <end position="93"/>
    </location>
</feature>